<keyword evidence="1" id="KW-0472">Membrane</keyword>
<proteinExistence type="predicted"/>
<dbReference type="AlphaFoldDB" id="A0A0F8WFW4"/>
<organism evidence="2">
    <name type="scientific">marine sediment metagenome</name>
    <dbReference type="NCBI Taxonomy" id="412755"/>
    <lineage>
        <taxon>unclassified sequences</taxon>
        <taxon>metagenomes</taxon>
        <taxon>ecological metagenomes</taxon>
    </lineage>
</organism>
<reference evidence="2" key="1">
    <citation type="journal article" date="2015" name="Nature">
        <title>Complex archaea that bridge the gap between prokaryotes and eukaryotes.</title>
        <authorList>
            <person name="Spang A."/>
            <person name="Saw J.H."/>
            <person name="Jorgensen S.L."/>
            <person name="Zaremba-Niedzwiedzka K."/>
            <person name="Martijn J."/>
            <person name="Lind A.E."/>
            <person name="van Eijk R."/>
            <person name="Schleper C."/>
            <person name="Guy L."/>
            <person name="Ettema T.J."/>
        </authorList>
    </citation>
    <scope>NUCLEOTIDE SEQUENCE</scope>
</reference>
<evidence type="ECO:0000313" key="2">
    <source>
        <dbReference type="EMBL" id="KKK55737.1"/>
    </source>
</evidence>
<feature type="non-terminal residue" evidence="2">
    <location>
        <position position="32"/>
    </location>
</feature>
<accession>A0A0F8WFW4</accession>
<protein>
    <submittedName>
        <fullName evidence="2">Uncharacterized protein</fullName>
    </submittedName>
</protein>
<sequence length="32" mass="3610">MARKLKLNGTARWIFIIIAIITLIINTGGIVW</sequence>
<dbReference type="EMBL" id="LAZR01065351">
    <property type="protein sequence ID" value="KKK55737.1"/>
    <property type="molecule type" value="Genomic_DNA"/>
</dbReference>
<feature type="transmembrane region" description="Helical" evidence="1">
    <location>
        <begin position="12"/>
        <end position="31"/>
    </location>
</feature>
<comment type="caution">
    <text evidence="2">The sequence shown here is derived from an EMBL/GenBank/DDBJ whole genome shotgun (WGS) entry which is preliminary data.</text>
</comment>
<keyword evidence="1" id="KW-0812">Transmembrane</keyword>
<gene>
    <name evidence="2" type="ORF">LCGC14_3071580</name>
</gene>
<keyword evidence="1" id="KW-1133">Transmembrane helix</keyword>
<evidence type="ECO:0000256" key="1">
    <source>
        <dbReference type="SAM" id="Phobius"/>
    </source>
</evidence>
<name>A0A0F8WFW4_9ZZZZ</name>